<comment type="caution">
    <text evidence="1">The sequence shown here is derived from an EMBL/GenBank/DDBJ whole genome shotgun (WGS) entry which is preliminary data.</text>
</comment>
<proteinExistence type="predicted"/>
<keyword evidence="2" id="KW-1185">Reference proteome</keyword>
<dbReference type="Proteomes" id="UP001595909">
    <property type="component" value="Unassembled WGS sequence"/>
</dbReference>
<dbReference type="RefSeq" id="WP_274189396.1">
    <property type="nucleotide sequence ID" value="NZ_BAABHN010000037.1"/>
</dbReference>
<dbReference type="EMBL" id="JBHSIM010000037">
    <property type="protein sequence ID" value="MFC4834075.1"/>
    <property type="molecule type" value="Genomic_DNA"/>
</dbReference>
<organism evidence="1 2">
    <name type="scientific">Actinomycetospora chibensis</name>
    <dbReference type="NCBI Taxonomy" id="663606"/>
    <lineage>
        <taxon>Bacteria</taxon>
        <taxon>Bacillati</taxon>
        <taxon>Actinomycetota</taxon>
        <taxon>Actinomycetes</taxon>
        <taxon>Pseudonocardiales</taxon>
        <taxon>Pseudonocardiaceae</taxon>
        <taxon>Actinomycetospora</taxon>
    </lineage>
</organism>
<evidence type="ECO:0000313" key="2">
    <source>
        <dbReference type="Proteomes" id="UP001595909"/>
    </source>
</evidence>
<name>A0ABV9RK40_9PSEU</name>
<accession>A0ABV9RK40</accession>
<protein>
    <submittedName>
        <fullName evidence="1">Uncharacterized protein</fullName>
    </submittedName>
</protein>
<reference evidence="2" key="1">
    <citation type="journal article" date="2019" name="Int. J. Syst. Evol. Microbiol.">
        <title>The Global Catalogue of Microorganisms (GCM) 10K type strain sequencing project: providing services to taxonomists for standard genome sequencing and annotation.</title>
        <authorList>
            <consortium name="The Broad Institute Genomics Platform"/>
            <consortium name="The Broad Institute Genome Sequencing Center for Infectious Disease"/>
            <person name="Wu L."/>
            <person name="Ma J."/>
        </authorList>
    </citation>
    <scope>NUCLEOTIDE SEQUENCE [LARGE SCALE GENOMIC DNA]</scope>
    <source>
        <strain evidence="2">CCUG 50347</strain>
    </source>
</reference>
<gene>
    <name evidence="1" type="ORF">ACFPEL_16795</name>
</gene>
<evidence type="ECO:0000313" key="1">
    <source>
        <dbReference type="EMBL" id="MFC4834075.1"/>
    </source>
</evidence>
<sequence length="64" mass="6731">MSVPDPAELAALAARLGYRIDDEVVLALRAAVVGTEDAVARLRARPLPADGAADPAHGDAWLRR</sequence>